<reference evidence="1" key="1">
    <citation type="submission" date="2022-12" db="EMBL/GenBank/DDBJ databases">
        <title>Paracoccus onchidii sp. nov., isolated from a marine invertebrate from the South China Sea.</title>
        <authorList>
            <person name="Xu S."/>
            <person name="Liu Z."/>
            <person name="Xu Y."/>
        </authorList>
    </citation>
    <scope>NUCLEOTIDE SEQUENCE</scope>
    <source>
        <strain evidence="1">Z330</strain>
    </source>
</reference>
<dbReference type="Proteomes" id="UP001165641">
    <property type="component" value="Unassembled WGS sequence"/>
</dbReference>
<keyword evidence="2" id="KW-1185">Reference proteome</keyword>
<evidence type="ECO:0000313" key="1">
    <source>
        <dbReference type="EMBL" id="MDB6179004.1"/>
    </source>
</evidence>
<protein>
    <recommendedName>
        <fullName evidence="3">Phage tail protein</fullName>
    </recommendedName>
</protein>
<gene>
    <name evidence="1" type="ORF">PAF17_16045</name>
</gene>
<evidence type="ECO:0000313" key="2">
    <source>
        <dbReference type="Proteomes" id="UP001165641"/>
    </source>
</evidence>
<dbReference type="EMBL" id="JAQBIE010000024">
    <property type="protein sequence ID" value="MDB6179004.1"/>
    <property type="molecule type" value="Genomic_DNA"/>
</dbReference>
<comment type="caution">
    <text evidence="1">The sequence shown here is derived from an EMBL/GenBank/DDBJ whole genome shotgun (WGS) entry which is preliminary data.</text>
</comment>
<evidence type="ECO:0008006" key="3">
    <source>
        <dbReference type="Google" id="ProtNLM"/>
    </source>
</evidence>
<accession>A0ABT4ZI20</accession>
<dbReference type="RefSeq" id="WP_271890120.1">
    <property type="nucleotide sequence ID" value="NZ_JAQBIE010000024.1"/>
</dbReference>
<sequence>MRIKLQGFSGEMPRVEPYYLADQVPVSNRNAAMRGGSLSPFRQNSLTVHTFPANRQSIYLHGAEWIGWDHVVNVVPGPVADDRLYITHDNAAPTLRYNGAEYPLALNAPTQRPVLTIVGTVDQDIADYVAYAYTWVTQLGEESAPSPLSARILWSEGTDVQVDNMDGTPPAGRLVTHKRIYRAVTSTTGATDLFFVKEVPATDTVFVHDIEADPIAEAIPTADFGPVPSNLRGITAMPNGIMAGFRGKELWFCEPYQPHAWPSSYVLTTNDPIVGLSAFGTTLAVLTTGTPYVVQGLHPDSMAMEKVEQPFPCMSARGVVDMGYSAVFPSTDGLVSLSAQGGALLTRNIWTREQWQEMRPTTMRAARFGSLYGFSYIPASGGGRRMCFIDPAASEPSVMRVNDNGTAFYTHVESGFTYMLADNQREIVAFDDATRPKRSYVWRSKPFRLPYEQSMGALKIETDGADGETVTASIYADGQLFHSTSTTNRDARLPAGLARTWQVELSGTATVLSFAMARTIKELNQ</sequence>
<name>A0ABT4ZI20_9RHOB</name>
<proteinExistence type="predicted"/>
<organism evidence="1 2">
    <name type="scientific">Paracoccus onchidii</name>
    <dbReference type="NCBI Taxonomy" id="3017813"/>
    <lineage>
        <taxon>Bacteria</taxon>
        <taxon>Pseudomonadati</taxon>
        <taxon>Pseudomonadota</taxon>
        <taxon>Alphaproteobacteria</taxon>
        <taxon>Rhodobacterales</taxon>
        <taxon>Paracoccaceae</taxon>
        <taxon>Paracoccus</taxon>
    </lineage>
</organism>